<keyword evidence="1" id="KW-0472">Membrane</keyword>
<keyword evidence="1" id="KW-1133">Transmembrane helix</keyword>
<protein>
    <submittedName>
        <fullName evidence="2">Uncharacterized protein</fullName>
    </submittedName>
</protein>
<dbReference type="EMBL" id="AP025635">
    <property type="protein sequence ID" value="BDG68785.1"/>
    <property type="molecule type" value="Genomic_DNA"/>
</dbReference>
<sequence length="274" mass="31396">MTYLTNNFVNCMITLGFIFIHLFSNVISSRKLNVQYMSSFAAGVGISYAIVHLLPHLAYFQTVLIDEFGWDSGIFYSHGVYGIVLFGLVFSYVIYKIDERTFMVLEKKDITSAKNAFFWSDIAFHVIYNIMIGYIVIANTLSERFYILTYFIAFGLHFLMNDWLLYHHHGALYNKYGRFVLSFSIFAGAAFSLFVSLPYYLVVIIEALITGALLVNIIKFELPNEGEGSIRGLLVGTICSGIFLYLSNAKRRTESWMIRSSFFDKYAKKSRFSA</sequence>
<organism evidence="2 3">
    <name type="scientific">Enterococcus innesii</name>
    <dbReference type="NCBI Taxonomy" id="2839759"/>
    <lineage>
        <taxon>Bacteria</taxon>
        <taxon>Bacillati</taxon>
        <taxon>Bacillota</taxon>
        <taxon>Bacilli</taxon>
        <taxon>Lactobacillales</taxon>
        <taxon>Enterococcaceae</taxon>
        <taxon>Enterococcus</taxon>
    </lineage>
</organism>
<accession>A0ABM7XUH4</accession>
<evidence type="ECO:0000313" key="3">
    <source>
        <dbReference type="Proteomes" id="UP000831692"/>
    </source>
</evidence>
<dbReference type="RefSeq" id="WP_244351206.1">
    <property type="nucleotide sequence ID" value="NZ_AP025635.1"/>
</dbReference>
<reference evidence="2 3" key="1">
    <citation type="submission" date="2022-03" db="EMBL/GenBank/DDBJ databases">
        <title>Complete genome sequence of Enterococcus innesii DB-1.</title>
        <authorList>
            <person name="Fukuda D."/>
            <person name="Nolasco-Hipolito C."/>
        </authorList>
    </citation>
    <scope>NUCLEOTIDE SEQUENCE [LARGE SCALE GENOMIC DNA]</scope>
    <source>
        <strain evidence="2 3">DB-1</strain>
    </source>
</reference>
<dbReference type="Proteomes" id="UP000831692">
    <property type="component" value="Chromosome"/>
</dbReference>
<keyword evidence="1" id="KW-0812">Transmembrane</keyword>
<proteinExistence type="predicted"/>
<keyword evidence="3" id="KW-1185">Reference proteome</keyword>
<feature type="transmembrane region" description="Helical" evidence="1">
    <location>
        <begin position="145"/>
        <end position="164"/>
    </location>
</feature>
<feature type="transmembrane region" description="Helical" evidence="1">
    <location>
        <begin position="230"/>
        <end position="247"/>
    </location>
</feature>
<evidence type="ECO:0000313" key="2">
    <source>
        <dbReference type="EMBL" id="BDG68785.1"/>
    </source>
</evidence>
<evidence type="ECO:0000256" key="1">
    <source>
        <dbReference type="SAM" id="Phobius"/>
    </source>
</evidence>
<feature type="transmembrane region" description="Helical" evidence="1">
    <location>
        <begin position="6"/>
        <end position="24"/>
    </location>
</feature>
<feature type="transmembrane region" description="Helical" evidence="1">
    <location>
        <begin position="176"/>
        <end position="194"/>
    </location>
</feature>
<feature type="transmembrane region" description="Helical" evidence="1">
    <location>
        <begin position="74"/>
        <end position="95"/>
    </location>
</feature>
<name>A0ABM7XUH4_9ENTE</name>
<dbReference type="GeneID" id="83458352"/>
<feature type="transmembrane region" description="Helical" evidence="1">
    <location>
        <begin position="36"/>
        <end position="54"/>
    </location>
</feature>
<gene>
    <name evidence="2" type="ORF">ENLAB_23490</name>
</gene>
<feature type="transmembrane region" description="Helical" evidence="1">
    <location>
        <begin position="116"/>
        <end position="139"/>
    </location>
</feature>